<proteinExistence type="predicted"/>
<feature type="region of interest" description="Disordered" evidence="1">
    <location>
        <begin position="162"/>
        <end position="228"/>
    </location>
</feature>
<accession>A0A8J6XZR2</accession>
<dbReference type="AlphaFoldDB" id="A0A8J6XZR2"/>
<feature type="non-terminal residue" evidence="2">
    <location>
        <position position="271"/>
    </location>
</feature>
<organism evidence="2 3">
    <name type="scientific">Candidatus Sulfomarinibacter kjeldsenii</name>
    <dbReference type="NCBI Taxonomy" id="2885994"/>
    <lineage>
        <taxon>Bacteria</taxon>
        <taxon>Pseudomonadati</taxon>
        <taxon>Acidobacteriota</taxon>
        <taxon>Thermoanaerobaculia</taxon>
        <taxon>Thermoanaerobaculales</taxon>
        <taxon>Candidatus Sulfomarinibacteraceae</taxon>
        <taxon>Candidatus Sulfomarinibacter</taxon>
    </lineage>
</organism>
<reference evidence="2 3" key="1">
    <citation type="submission" date="2020-08" db="EMBL/GenBank/DDBJ databases">
        <title>Acidobacteriota in marine sediments use diverse sulfur dissimilation pathways.</title>
        <authorList>
            <person name="Wasmund K."/>
        </authorList>
    </citation>
    <scope>NUCLEOTIDE SEQUENCE [LARGE SCALE GENOMIC DNA]</scope>
    <source>
        <strain evidence="2">MAG AM3-A</strain>
    </source>
</reference>
<gene>
    <name evidence="2" type="ORF">IFJ97_04690</name>
</gene>
<name>A0A8J6XZR2_9BACT</name>
<protein>
    <submittedName>
        <fullName evidence="2">Uncharacterized protein</fullName>
    </submittedName>
</protein>
<evidence type="ECO:0000313" key="2">
    <source>
        <dbReference type="EMBL" id="MBD3870638.1"/>
    </source>
</evidence>
<evidence type="ECO:0000256" key="1">
    <source>
        <dbReference type="SAM" id="MobiDB-lite"/>
    </source>
</evidence>
<comment type="caution">
    <text evidence="2">The sequence shown here is derived from an EMBL/GenBank/DDBJ whole genome shotgun (WGS) entry which is preliminary data.</text>
</comment>
<dbReference type="EMBL" id="JACXWA010000074">
    <property type="protein sequence ID" value="MBD3870638.1"/>
    <property type="molecule type" value="Genomic_DNA"/>
</dbReference>
<dbReference type="Proteomes" id="UP000598633">
    <property type="component" value="Unassembled WGS sequence"/>
</dbReference>
<sequence>MSNQRKLTALLHELQNARSPLAQARVLARAWRTVRELSPTDRRLLARHAGFDGAEEILEGLGQRKGGLAPAMLLRVLANARGTDGSTVSELLAAIRDPQRGDEAIALGAELASDLLAEPEPEEPATEIGEAIEELQAVEESIIETPEEALIALNALESERVEDIEPSLVPEPETEVARDPEPVPESEPESKPRPSPPPPIVDWGRWHDAPPSRRPAPTPQEVTRPSFSDAGATRFEAFAVVGAIGAEHSVLSQLRVLRRELSGFTGSSIDT</sequence>
<evidence type="ECO:0000313" key="3">
    <source>
        <dbReference type="Proteomes" id="UP000598633"/>
    </source>
</evidence>